<proteinExistence type="predicted"/>
<evidence type="ECO:0000313" key="2">
    <source>
        <dbReference type="EMBL" id="NJP42840.1"/>
    </source>
</evidence>
<organism evidence="2 3">
    <name type="scientific">Actinacidiphila epipremni</name>
    <dbReference type="NCBI Taxonomy" id="2053013"/>
    <lineage>
        <taxon>Bacteria</taxon>
        <taxon>Bacillati</taxon>
        <taxon>Actinomycetota</taxon>
        <taxon>Actinomycetes</taxon>
        <taxon>Kitasatosporales</taxon>
        <taxon>Streptomycetaceae</taxon>
        <taxon>Actinacidiphila</taxon>
    </lineage>
</organism>
<dbReference type="Proteomes" id="UP000734511">
    <property type="component" value="Unassembled WGS sequence"/>
</dbReference>
<comment type="caution">
    <text evidence="2">The sequence shown here is derived from an EMBL/GenBank/DDBJ whole genome shotgun (WGS) entry which is preliminary data.</text>
</comment>
<evidence type="ECO:0000313" key="3">
    <source>
        <dbReference type="Proteomes" id="UP000734511"/>
    </source>
</evidence>
<sequence length="157" mass="16383">MSETGITDNDHRPAARRAVTRRRVFQSGVTAVAAVSGTAAALYPLLTAPQESGGAAAVAVGPGDPQDGRGAVTTAVEPLFDEVYRGRRIQGFSDPGEDGVAITVDGTPLPVMRRVDGSWISTANHYQPYTTPLATARGAVDVIGQAQLSRDLAHHHA</sequence>
<dbReference type="Pfam" id="PF06236">
    <property type="entry name" value="MelC1"/>
    <property type="match status" value="1"/>
</dbReference>
<evidence type="ECO:0000256" key="1">
    <source>
        <dbReference type="ARBA" id="ARBA00023008"/>
    </source>
</evidence>
<gene>
    <name evidence="2" type="ORF">HCN08_05355</name>
</gene>
<keyword evidence="3" id="KW-1185">Reference proteome</keyword>
<dbReference type="EMBL" id="JAATEJ010000003">
    <property type="protein sequence ID" value="NJP42840.1"/>
    <property type="molecule type" value="Genomic_DNA"/>
</dbReference>
<dbReference type="Gene3D" id="3.30.1880.10">
    <property type="entry name" value="protein ne1242 domain like"/>
    <property type="match status" value="1"/>
</dbReference>
<dbReference type="InterPro" id="IPR010928">
    <property type="entry name" value="MelC1"/>
</dbReference>
<keyword evidence="1" id="KW-0186">Copper</keyword>
<dbReference type="InterPro" id="IPR023199">
    <property type="entry name" value="GriE/MELC1_sf"/>
</dbReference>
<dbReference type="RefSeq" id="WP_167981718.1">
    <property type="nucleotide sequence ID" value="NZ_JAATEJ010000003.1"/>
</dbReference>
<protein>
    <submittedName>
        <fullName evidence="2">Tyrosinase</fullName>
    </submittedName>
</protein>
<accession>A0ABX0ZIF0</accession>
<name>A0ABX0ZIF0_9ACTN</name>
<reference evidence="2 3" key="1">
    <citation type="submission" date="2020-03" db="EMBL/GenBank/DDBJ databases">
        <title>WGS of actinomycetes isolated from Thailand.</title>
        <authorList>
            <person name="Thawai C."/>
        </authorList>
    </citation>
    <scope>NUCLEOTIDE SEQUENCE [LARGE SCALE GENOMIC DNA]</scope>
    <source>
        <strain evidence="2 3">PRB2-1</strain>
    </source>
</reference>